<evidence type="ECO:0000256" key="9">
    <source>
        <dbReference type="ARBA" id="ARBA00063805"/>
    </source>
</evidence>
<dbReference type="Pfam" id="PF13871">
    <property type="entry name" value="Helicase_C_4"/>
    <property type="match status" value="1"/>
</dbReference>
<feature type="region of interest" description="Disordered" evidence="11">
    <location>
        <begin position="1"/>
        <end position="23"/>
    </location>
</feature>
<evidence type="ECO:0000256" key="3">
    <source>
        <dbReference type="ARBA" id="ARBA00022782"/>
    </source>
</evidence>
<feature type="compositionally biased region" description="Basic residues" evidence="11">
    <location>
        <begin position="586"/>
        <end position="609"/>
    </location>
</feature>
<feature type="region of interest" description="Disordered" evidence="11">
    <location>
        <begin position="586"/>
        <end position="612"/>
    </location>
</feature>
<keyword evidence="4" id="KW-0892">Osteogenesis</keyword>
<dbReference type="FunFam" id="3.40.50.300:FF:003990">
    <property type="entry name" value="Si:ch73-63e15.2"/>
    <property type="match status" value="1"/>
</dbReference>
<keyword evidence="6" id="KW-0010">Activator</keyword>
<keyword evidence="7" id="KW-0804">Transcription</keyword>
<keyword evidence="5" id="KW-0805">Transcription regulation</keyword>
<sequence>MLVVGPAMDGQLPQREPPPAGGTLYSPHPLQTAMLHCPWWTAFSPAPYPAFSSESPSRQGCVHHAWAPQTRWLPLIPPVFQDSAYLDDLSNASIFSSSVDSLSDIADAPDFLPADSLSQVPTIWDVSTGPAAHEKVRRPVLGRTGPCSWNLSSGTDLQSQSQPEEEDEAEEDEGEELGHTETYADYVPSKSKIGKQHPDRVVETSTLSSVPPPDITYTLALPASDSGALSALQLEAITYACQQHEVLLPSGQRAGFLIGDGAGVGKGRTVAGIILENYLRGRKKSLWFSVSNDLKYDAERDLRDIDAPGIAVHALSKIKYGDNTTSEGVLFATYSALIGESQAGGQHRTRIRQILEWCGEAFDGVIVFDECHKAKNASSTKMGKAVLDLQNKLPQARVVYASATGASEPRNMIYMSRLGIWGDGTPFRTFEEFLHAIEKRGVGAMEIVAMDMKVSGMYIARQLSFSGVTFRIEEIPLSPAFERVYNRAALLAADWIGLESRKSLWGQFWSAHQRFFKYLCVAAKVSRLVGLAREELARDKCVVIGLQSTGEARTREVLDEKDGQLDCFVSAAEGVFLSLIQKHFPSTKRKRERGAGSKRKRRPRGRGAKAPRLACEAAGVIRISDDSSTESDAGPDSDSHSSPESVLDDDVVILDTVGLPADDRGPLCPLQRDPHGPGVLERVEQLKQDLLAKVRALGRELPVNTLDELIDQLGGPERVAEMTGRKGRVVSRPDGTVAFESRAEQGLSIDHVNLREKERFMSGEKLVAIISEASSSGISLQADRRVRNQRRRVHMTLELPWSADRAIQQFGRTHRSNQVSAPEYVFLISELAGERRFASIVAKRLESLGALTHGDRRATESRDLSKYNFENKYGTRALSCVLTTVLSQTENKVPLPQAYPGGDAAFFRDMKQGLLSVGIGGRESRSGCLDVEKDCSITKFLNRILGLEVHKQNALFQYFSDTFDRLIETDKKEGKYDMGILDLAPGVDEIYEESQQVFLAPGHPQDGQVVFYKISVDRGLKWDEVYARSLELTGTHDGFYLSKVGGRDINFKEVLEDMLRSLNAGPPTGPSGPGAGAAGAPGGGGGPERQSVIQFGPPFPNS</sequence>
<feature type="compositionally biased region" description="Gly residues" evidence="11">
    <location>
        <begin position="1071"/>
        <end position="1087"/>
    </location>
</feature>
<evidence type="ECO:0000313" key="14">
    <source>
        <dbReference type="Ensembl" id="ENSNVIP00000004311.1"/>
    </source>
</evidence>
<organism evidence="14 15">
    <name type="scientific">Neovison vison</name>
    <name type="common">American mink</name>
    <name type="synonym">Mustela vison</name>
    <dbReference type="NCBI Taxonomy" id="452646"/>
    <lineage>
        <taxon>Eukaryota</taxon>
        <taxon>Metazoa</taxon>
        <taxon>Chordata</taxon>
        <taxon>Craniata</taxon>
        <taxon>Vertebrata</taxon>
        <taxon>Euteleostomi</taxon>
        <taxon>Mammalia</taxon>
        <taxon>Eutheria</taxon>
        <taxon>Laurasiatheria</taxon>
        <taxon>Carnivora</taxon>
        <taxon>Caniformia</taxon>
        <taxon>Musteloidea</taxon>
        <taxon>Mustelidae</taxon>
        <taxon>Mustelinae</taxon>
        <taxon>Neogale</taxon>
    </lineage>
</organism>
<evidence type="ECO:0000256" key="10">
    <source>
        <dbReference type="ARBA" id="ARBA00073423"/>
    </source>
</evidence>
<dbReference type="AlphaFoldDB" id="A0A8C7A7T3"/>
<feature type="region of interest" description="Disordered" evidence="11">
    <location>
        <begin position="624"/>
        <end position="647"/>
    </location>
</feature>
<dbReference type="InterPro" id="IPR026741">
    <property type="entry name" value="SNO"/>
</dbReference>
<feature type="domain" description="Strawberry notch helicase C" evidence="12">
    <location>
        <begin position="704"/>
        <end position="982"/>
    </location>
</feature>
<dbReference type="GO" id="GO:0030316">
    <property type="term" value="P:osteoclast differentiation"/>
    <property type="evidence" value="ECO:0007669"/>
    <property type="project" value="TreeGrafter"/>
</dbReference>
<evidence type="ECO:0000256" key="7">
    <source>
        <dbReference type="ARBA" id="ARBA00023163"/>
    </source>
</evidence>
<dbReference type="GeneTree" id="ENSGT00940000159946"/>
<evidence type="ECO:0000256" key="5">
    <source>
        <dbReference type="ARBA" id="ARBA00023015"/>
    </source>
</evidence>
<comment type="function">
    <text evidence="8">Acts as a transcriptional coregulator, that can have both coactivator and corepressor functions. Inhibits the DCSTAMP-repressive activity of TAL1, hence enhancing the access of the transcription factor MITF to the DC-STAMP promoter in osteoclast. Plays a role in bone homeostasis; required as a positive regulator in TNFSF11//RANKL-mediated osteoclast fusion via a DCSTAMP-dependent pathway. May also be required in the regulation of osteoblast differentiation. Involved in the transcriptional corepression of NF-kappaB in macrophages. Plays a role as a regulator in the pro-inflammatory cascade.</text>
</comment>
<dbReference type="InterPro" id="IPR027417">
    <property type="entry name" value="P-loop_NTPase"/>
</dbReference>
<evidence type="ECO:0000259" key="12">
    <source>
        <dbReference type="Pfam" id="PF13871"/>
    </source>
</evidence>
<comment type="subunit">
    <text evidence="9">Interacts with TAL1; this interaction inhibits TAL1 occupancy of the DCSTAMP promoter, leading to the activation of the DCSTAMP promoter by the transcription factor MITF.</text>
</comment>
<evidence type="ECO:0000259" key="13">
    <source>
        <dbReference type="Pfam" id="PF13872"/>
    </source>
</evidence>
<dbReference type="GO" id="GO:0045892">
    <property type="term" value="P:negative regulation of DNA-templated transcription"/>
    <property type="evidence" value="ECO:0007669"/>
    <property type="project" value="TreeGrafter"/>
</dbReference>
<evidence type="ECO:0000256" key="2">
    <source>
        <dbReference type="ARBA" id="ARBA00022491"/>
    </source>
</evidence>
<dbReference type="PANTHER" id="PTHR12706">
    <property type="entry name" value="STRAWBERRY NOTCH-RELATED"/>
    <property type="match status" value="1"/>
</dbReference>
<dbReference type="Ensembl" id="ENSNVIT00000005085.1">
    <property type="protein sequence ID" value="ENSNVIP00000004311.1"/>
    <property type="gene ID" value="ENSNVIG00000003145.1"/>
</dbReference>
<keyword evidence="15" id="KW-1185">Reference proteome</keyword>
<evidence type="ECO:0000256" key="8">
    <source>
        <dbReference type="ARBA" id="ARBA00055221"/>
    </source>
</evidence>
<comment type="similarity">
    <text evidence="1">Belongs to the SBNO family.</text>
</comment>
<dbReference type="GO" id="GO:0001503">
    <property type="term" value="P:ossification"/>
    <property type="evidence" value="ECO:0007669"/>
    <property type="project" value="UniProtKB-KW"/>
</dbReference>
<dbReference type="GO" id="GO:0050727">
    <property type="term" value="P:regulation of inflammatory response"/>
    <property type="evidence" value="ECO:0007669"/>
    <property type="project" value="TreeGrafter"/>
</dbReference>
<dbReference type="GO" id="GO:0042393">
    <property type="term" value="F:histone binding"/>
    <property type="evidence" value="ECO:0007669"/>
    <property type="project" value="TreeGrafter"/>
</dbReference>
<dbReference type="PANTHER" id="PTHR12706:SF5">
    <property type="entry name" value="PROTEIN STRAWBERRY NOTCH HOMOLOG 2"/>
    <property type="match status" value="1"/>
</dbReference>
<evidence type="ECO:0000256" key="4">
    <source>
        <dbReference type="ARBA" id="ARBA00022855"/>
    </source>
</evidence>
<evidence type="ECO:0000256" key="11">
    <source>
        <dbReference type="SAM" id="MobiDB-lite"/>
    </source>
</evidence>
<dbReference type="InterPro" id="IPR026937">
    <property type="entry name" value="SBNO_Helicase_C_dom"/>
</dbReference>
<name>A0A8C7A7T3_NEOVI</name>
<keyword evidence="3" id="KW-0221">Differentiation</keyword>
<accession>A0A8C7A7T3</accession>
<dbReference type="GO" id="GO:0005634">
    <property type="term" value="C:nucleus"/>
    <property type="evidence" value="ECO:0007669"/>
    <property type="project" value="TreeGrafter"/>
</dbReference>
<proteinExistence type="inferred from homology"/>
<reference evidence="14" key="1">
    <citation type="submission" date="2025-08" db="UniProtKB">
        <authorList>
            <consortium name="Ensembl"/>
        </authorList>
    </citation>
    <scope>IDENTIFICATION</scope>
</reference>
<feature type="compositionally biased region" description="Polar residues" evidence="11">
    <location>
        <begin position="147"/>
        <end position="162"/>
    </location>
</feature>
<reference evidence="14" key="2">
    <citation type="submission" date="2025-09" db="UniProtKB">
        <authorList>
            <consortium name="Ensembl"/>
        </authorList>
    </citation>
    <scope>IDENTIFICATION</scope>
</reference>
<dbReference type="Proteomes" id="UP000694425">
    <property type="component" value="Unplaced"/>
</dbReference>
<dbReference type="Gene3D" id="3.40.50.300">
    <property type="entry name" value="P-loop containing nucleotide triphosphate hydrolases"/>
    <property type="match status" value="1"/>
</dbReference>
<evidence type="ECO:0000313" key="15">
    <source>
        <dbReference type="Proteomes" id="UP000694425"/>
    </source>
</evidence>
<dbReference type="InterPro" id="IPR039187">
    <property type="entry name" value="SNO_AAA"/>
</dbReference>
<feature type="domain" description="Strawberry notch AAA" evidence="13">
    <location>
        <begin position="196"/>
        <end position="487"/>
    </location>
</feature>
<dbReference type="GO" id="GO:0045944">
    <property type="term" value="P:positive regulation of transcription by RNA polymerase II"/>
    <property type="evidence" value="ECO:0007669"/>
    <property type="project" value="TreeGrafter"/>
</dbReference>
<feature type="region of interest" description="Disordered" evidence="11">
    <location>
        <begin position="1061"/>
        <end position="1102"/>
    </location>
</feature>
<dbReference type="FunFam" id="3.40.50.300:FF:000342">
    <property type="entry name" value="Protein strawberry notch homolog 2"/>
    <property type="match status" value="1"/>
</dbReference>
<dbReference type="SUPFAM" id="SSF52540">
    <property type="entry name" value="P-loop containing nucleoside triphosphate hydrolases"/>
    <property type="match status" value="2"/>
</dbReference>
<feature type="region of interest" description="Disordered" evidence="11">
    <location>
        <begin position="135"/>
        <end position="198"/>
    </location>
</feature>
<dbReference type="GO" id="GO:0071354">
    <property type="term" value="P:cellular response to interleukin-6"/>
    <property type="evidence" value="ECO:0007669"/>
    <property type="project" value="UniProtKB-ARBA"/>
</dbReference>
<dbReference type="Pfam" id="PF13872">
    <property type="entry name" value="AAA_34"/>
    <property type="match status" value="1"/>
</dbReference>
<evidence type="ECO:0000256" key="6">
    <source>
        <dbReference type="ARBA" id="ARBA00023159"/>
    </source>
</evidence>
<feature type="compositionally biased region" description="Acidic residues" evidence="11">
    <location>
        <begin position="163"/>
        <end position="175"/>
    </location>
</feature>
<dbReference type="GO" id="GO:0002281">
    <property type="term" value="P:macrophage activation involved in immune response"/>
    <property type="evidence" value="ECO:0007669"/>
    <property type="project" value="TreeGrafter"/>
</dbReference>
<keyword evidence="2" id="KW-0678">Repressor</keyword>
<evidence type="ECO:0000256" key="1">
    <source>
        <dbReference type="ARBA" id="ARBA00006992"/>
    </source>
</evidence>
<dbReference type="GO" id="GO:0031490">
    <property type="term" value="F:chromatin DNA binding"/>
    <property type="evidence" value="ECO:0007669"/>
    <property type="project" value="TreeGrafter"/>
</dbReference>
<protein>
    <recommendedName>
        <fullName evidence="10">Protein strawberry notch homolog 2</fullName>
    </recommendedName>
</protein>